<accession>A0A4C1U150</accession>
<evidence type="ECO:0000313" key="1">
    <source>
        <dbReference type="EMBL" id="GBP19960.1"/>
    </source>
</evidence>
<comment type="caution">
    <text evidence="1">The sequence shown here is derived from an EMBL/GenBank/DDBJ whole genome shotgun (WGS) entry which is preliminary data.</text>
</comment>
<name>A0A4C1U150_EUMVA</name>
<dbReference type="Proteomes" id="UP000299102">
    <property type="component" value="Unassembled WGS sequence"/>
</dbReference>
<dbReference type="EMBL" id="BGZK01000113">
    <property type="protein sequence ID" value="GBP19960.1"/>
    <property type="molecule type" value="Genomic_DNA"/>
</dbReference>
<proteinExistence type="predicted"/>
<keyword evidence="2" id="KW-1185">Reference proteome</keyword>
<evidence type="ECO:0000313" key="2">
    <source>
        <dbReference type="Proteomes" id="UP000299102"/>
    </source>
</evidence>
<sequence>MVEEALRKIPASAPPFEVKRKGSNSPLVNSSMVMNVMIQNEKSNSAQLYRLLRASEVTLSLTSPFDLITITVQRTKLCRCEVRHESVAMASNRNAAEKKEGS</sequence>
<dbReference type="AlphaFoldDB" id="A0A4C1U150"/>
<reference evidence="1 2" key="1">
    <citation type="journal article" date="2019" name="Commun. Biol.">
        <title>The bagworm genome reveals a unique fibroin gene that provides high tensile strength.</title>
        <authorList>
            <person name="Kono N."/>
            <person name="Nakamura H."/>
            <person name="Ohtoshi R."/>
            <person name="Tomita M."/>
            <person name="Numata K."/>
            <person name="Arakawa K."/>
        </authorList>
    </citation>
    <scope>NUCLEOTIDE SEQUENCE [LARGE SCALE GENOMIC DNA]</scope>
</reference>
<organism evidence="1 2">
    <name type="scientific">Eumeta variegata</name>
    <name type="common">Bagworm moth</name>
    <name type="synonym">Eumeta japonica</name>
    <dbReference type="NCBI Taxonomy" id="151549"/>
    <lineage>
        <taxon>Eukaryota</taxon>
        <taxon>Metazoa</taxon>
        <taxon>Ecdysozoa</taxon>
        <taxon>Arthropoda</taxon>
        <taxon>Hexapoda</taxon>
        <taxon>Insecta</taxon>
        <taxon>Pterygota</taxon>
        <taxon>Neoptera</taxon>
        <taxon>Endopterygota</taxon>
        <taxon>Lepidoptera</taxon>
        <taxon>Glossata</taxon>
        <taxon>Ditrysia</taxon>
        <taxon>Tineoidea</taxon>
        <taxon>Psychidae</taxon>
        <taxon>Oiketicinae</taxon>
        <taxon>Eumeta</taxon>
    </lineage>
</organism>
<protein>
    <submittedName>
        <fullName evidence="1">Uncharacterized protein</fullName>
    </submittedName>
</protein>
<gene>
    <name evidence="1" type="ORF">EVAR_11350_1</name>
</gene>